<dbReference type="InterPro" id="IPR036736">
    <property type="entry name" value="ACP-like_sf"/>
</dbReference>
<comment type="caution">
    <text evidence="1">The sequence shown here is derived from an EMBL/GenBank/DDBJ whole genome shotgun (WGS) entry which is preliminary data.</text>
</comment>
<accession>A0A399T5Q4</accession>
<keyword evidence="2" id="KW-1185">Reference proteome</keyword>
<dbReference type="EMBL" id="QWGR01000003">
    <property type="protein sequence ID" value="RIJ49497.1"/>
    <property type="molecule type" value="Genomic_DNA"/>
</dbReference>
<reference evidence="1 2" key="1">
    <citation type="submission" date="2018-08" db="EMBL/GenBank/DDBJ databases">
        <title>Pallidiluteibacterium maritimus gen. nov., sp. nov., isolated from coastal sediment.</title>
        <authorList>
            <person name="Zhou L.Y."/>
        </authorList>
    </citation>
    <scope>NUCLEOTIDE SEQUENCE [LARGE SCALE GENOMIC DNA]</scope>
    <source>
        <strain evidence="1 2">XSD2</strain>
    </source>
</reference>
<dbReference type="OrthoDB" id="1121686at2"/>
<organism evidence="1 2">
    <name type="scientific">Maribellus luteus</name>
    <dbReference type="NCBI Taxonomy" id="2305463"/>
    <lineage>
        <taxon>Bacteria</taxon>
        <taxon>Pseudomonadati</taxon>
        <taxon>Bacteroidota</taxon>
        <taxon>Bacteroidia</taxon>
        <taxon>Marinilabiliales</taxon>
        <taxon>Prolixibacteraceae</taxon>
        <taxon>Maribellus</taxon>
    </lineage>
</organism>
<evidence type="ECO:0000313" key="1">
    <source>
        <dbReference type="EMBL" id="RIJ49497.1"/>
    </source>
</evidence>
<gene>
    <name evidence="1" type="ORF">D1614_08135</name>
</gene>
<dbReference type="Proteomes" id="UP000265926">
    <property type="component" value="Unassembled WGS sequence"/>
</dbReference>
<protein>
    <submittedName>
        <fullName evidence="1">Acyl carrier protein</fullName>
    </submittedName>
</protein>
<proteinExistence type="predicted"/>
<name>A0A399T5Q4_9BACT</name>
<dbReference type="Gene3D" id="1.10.1200.10">
    <property type="entry name" value="ACP-like"/>
    <property type="match status" value="1"/>
</dbReference>
<dbReference type="AlphaFoldDB" id="A0A399T5Q4"/>
<dbReference type="RefSeq" id="WP_119437384.1">
    <property type="nucleotide sequence ID" value="NZ_QWGR01000003.1"/>
</dbReference>
<dbReference type="SUPFAM" id="SSF47336">
    <property type="entry name" value="ACP-like"/>
    <property type="match status" value="1"/>
</dbReference>
<evidence type="ECO:0000313" key="2">
    <source>
        <dbReference type="Proteomes" id="UP000265926"/>
    </source>
</evidence>
<sequence length="88" mass="10342">MKTDVPAEKSIRRNLYRVLRKTGVTKENICLTATFIGDLKFDKVDWTIFTYYLERVFNISVKDEEISKFGSVNDTLHYLRGELIYLSN</sequence>